<sequence length="115" mass="13369">MPNIQNGIFFDGPFPPGSVYSFQIDDEQEPAKRERRHFYSGHRLAHGRTQKSNFCRPDDLRRSGILEKRWSGAQLSEPSWMHDYRRVTNAAVDKIWPKPKGPLFGDRSKDNGRII</sequence>
<dbReference type="AlphaFoldDB" id="A0A0V1BDS7"/>
<reference evidence="1 2" key="1">
    <citation type="submission" date="2015-01" db="EMBL/GenBank/DDBJ databases">
        <title>Evolution of Trichinella species and genotypes.</title>
        <authorList>
            <person name="Korhonen P.K."/>
            <person name="Edoardo P."/>
            <person name="Giuseppe L.R."/>
            <person name="Gasser R.B."/>
        </authorList>
    </citation>
    <scope>NUCLEOTIDE SEQUENCE [LARGE SCALE GENOMIC DNA]</scope>
    <source>
        <strain evidence="1">ISS3</strain>
    </source>
</reference>
<accession>A0A0V1BDS7</accession>
<evidence type="ECO:0000313" key="2">
    <source>
        <dbReference type="Proteomes" id="UP000054776"/>
    </source>
</evidence>
<dbReference type="InParanoid" id="A0A0V1BDS7"/>
<gene>
    <name evidence="1" type="ORF">T01_11731</name>
</gene>
<dbReference type="EMBL" id="JYDH01000057">
    <property type="protein sequence ID" value="KRY35190.1"/>
    <property type="molecule type" value="Genomic_DNA"/>
</dbReference>
<proteinExistence type="predicted"/>
<organism evidence="1 2">
    <name type="scientific">Trichinella spiralis</name>
    <name type="common">Trichina worm</name>
    <dbReference type="NCBI Taxonomy" id="6334"/>
    <lineage>
        <taxon>Eukaryota</taxon>
        <taxon>Metazoa</taxon>
        <taxon>Ecdysozoa</taxon>
        <taxon>Nematoda</taxon>
        <taxon>Enoplea</taxon>
        <taxon>Dorylaimia</taxon>
        <taxon>Trichinellida</taxon>
        <taxon>Trichinellidae</taxon>
        <taxon>Trichinella</taxon>
    </lineage>
</organism>
<keyword evidence="2" id="KW-1185">Reference proteome</keyword>
<dbReference type="OrthoDB" id="10302386at2759"/>
<comment type="caution">
    <text evidence="1">The sequence shown here is derived from an EMBL/GenBank/DDBJ whole genome shotgun (WGS) entry which is preliminary data.</text>
</comment>
<name>A0A0V1BDS7_TRISP</name>
<dbReference type="Proteomes" id="UP000054776">
    <property type="component" value="Unassembled WGS sequence"/>
</dbReference>
<protein>
    <submittedName>
        <fullName evidence="1">Uncharacterized protein</fullName>
    </submittedName>
</protein>
<evidence type="ECO:0000313" key="1">
    <source>
        <dbReference type="EMBL" id="KRY35190.1"/>
    </source>
</evidence>